<evidence type="ECO:0000313" key="2">
    <source>
        <dbReference type="EMBL" id="MCD7448534.1"/>
    </source>
</evidence>
<protein>
    <submittedName>
        <fullName evidence="2">Uncharacterized protein</fullName>
    </submittedName>
</protein>
<evidence type="ECO:0000256" key="1">
    <source>
        <dbReference type="SAM" id="MobiDB-lite"/>
    </source>
</evidence>
<dbReference type="EMBL" id="JACEIK010000066">
    <property type="protein sequence ID" value="MCD7448534.1"/>
    <property type="molecule type" value="Genomic_DNA"/>
</dbReference>
<gene>
    <name evidence="2" type="ORF">HAX54_043809</name>
</gene>
<name>A0ABS8RP01_DATST</name>
<sequence length="51" mass="5707">KKARRGERMSTSSSEQEAEAEVGSKERRIAPLPQHLERRISPVCQCIGRGT</sequence>
<evidence type="ECO:0000313" key="3">
    <source>
        <dbReference type="Proteomes" id="UP000823775"/>
    </source>
</evidence>
<keyword evidence="3" id="KW-1185">Reference proteome</keyword>
<reference evidence="2 3" key="1">
    <citation type="journal article" date="2021" name="BMC Genomics">
        <title>Datura genome reveals duplications of psychoactive alkaloid biosynthetic genes and high mutation rate following tissue culture.</title>
        <authorList>
            <person name="Rajewski A."/>
            <person name="Carter-House D."/>
            <person name="Stajich J."/>
            <person name="Litt A."/>
        </authorList>
    </citation>
    <scope>NUCLEOTIDE SEQUENCE [LARGE SCALE GENOMIC DNA]</scope>
    <source>
        <strain evidence="2">AR-01</strain>
    </source>
</reference>
<feature type="compositionally biased region" description="Basic and acidic residues" evidence="1">
    <location>
        <begin position="22"/>
        <end position="34"/>
    </location>
</feature>
<feature type="region of interest" description="Disordered" evidence="1">
    <location>
        <begin position="1"/>
        <end position="34"/>
    </location>
</feature>
<dbReference type="Proteomes" id="UP000823775">
    <property type="component" value="Unassembled WGS sequence"/>
</dbReference>
<comment type="caution">
    <text evidence="2">The sequence shown here is derived from an EMBL/GenBank/DDBJ whole genome shotgun (WGS) entry which is preliminary data.</text>
</comment>
<accession>A0ABS8RP01</accession>
<feature type="non-terminal residue" evidence="2">
    <location>
        <position position="51"/>
    </location>
</feature>
<feature type="non-terminal residue" evidence="2">
    <location>
        <position position="1"/>
    </location>
</feature>
<proteinExistence type="predicted"/>
<organism evidence="2 3">
    <name type="scientific">Datura stramonium</name>
    <name type="common">Jimsonweed</name>
    <name type="synonym">Common thornapple</name>
    <dbReference type="NCBI Taxonomy" id="4076"/>
    <lineage>
        <taxon>Eukaryota</taxon>
        <taxon>Viridiplantae</taxon>
        <taxon>Streptophyta</taxon>
        <taxon>Embryophyta</taxon>
        <taxon>Tracheophyta</taxon>
        <taxon>Spermatophyta</taxon>
        <taxon>Magnoliopsida</taxon>
        <taxon>eudicotyledons</taxon>
        <taxon>Gunneridae</taxon>
        <taxon>Pentapetalae</taxon>
        <taxon>asterids</taxon>
        <taxon>lamiids</taxon>
        <taxon>Solanales</taxon>
        <taxon>Solanaceae</taxon>
        <taxon>Solanoideae</taxon>
        <taxon>Datureae</taxon>
        <taxon>Datura</taxon>
    </lineage>
</organism>